<dbReference type="InterPro" id="IPR004358">
    <property type="entry name" value="Sig_transdc_His_kin-like_C"/>
</dbReference>
<evidence type="ECO:0000259" key="9">
    <source>
        <dbReference type="PROSITE" id="PS50109"/>
    </source>
</evidence>
<organism evidence="11 12">
    <name type="scientific">Allocoleopsis franciscana PCC 7113</name>
    <dbReference type="NCBI Taxonomy" id="1173027"/>
    <lineage>
        <taxon>Bacteria</taxon>
        <taxon>Bacillati</taxon>
        <taxon>Cyanobacteriota</taxon>
        <taxon>Cyanophyceae</taxon>
        <taxon>Coleofasciculales</taxon>
        <taxon>Coleofasciculaceae</taxon>
        <taxon>Allocoleopsis</taxon>
        <taxon>Allocoleopsis franciscana</taxon>
    </lineage>
</organism>
<evidence type="ECO:0000259" key="10">
    <source>
        <dbReference type="PROSITE" id="PS50110"/>
    </source>
</evidence>
<name>K9WGJ1_9CYAN</name>
<dbReference type="PANTHER" id="PTHR43304:SF1">
    <property type="entry name" value="PAC DOMAIN-CONTAINING PROTEIN"/>
    <property type="match status" value="1"/>
</dbReference>
<dbReference type="InterPro" id="IPR001789">
    <property type="entry name" value="Sig_transdc_resp-reg_receiver"/>
</dbReference>
<dbReference type="eggNOG" id="COG3706">
    <property type="taxonomic scope" value="Bacteria"/>
</dbReference>
<feature type="domain" description="Histidine kinase" evidence="9">
    <location>
        <begin position="178"/>
        <end position="430"/>
    </location>
</feature>
<sequence length="442" mass="49906">MNELSADPSSKYILIVDDQPNNLRLLSTTLMDAGYKVKSAISSQMALIGLQTALPELILLDIMMPDMNGYQLCQQLKANTPTKDIPVIFLSALDDEADKLKAFELGGVDYITKPFKTQEVLARVKNQLTLVRQQQRINEQNLQLLQQNLRLEQLNIELVQANTELLRSNKDLEEFAYIAAHDLRSPLQIIKAFTYLLSQKYQGVLDEKAELYITRIVEAGNRMERLIQDLLNYSRIGTKALEVEPLDCNQILQQVLTNLQTEIESSGAAITHEELPTVVGNATQLTQLFQNLICNAIKFRRPEVPPQVKISLEYKDCRAGIAREVENSGSTDMGGEQNPLMMPAERQTCQYNRVGEWVFGVHDNGIGIKPEDFERIFLVFQRLHTSEEYPGTGIGLAICKKIVERHGGHIWVESDPDLGTSFYFTLSITLLHDSETPRASEK</sequence>
<dbReference type="InterPro" id="IPR052162">
    <property type="entry name" value="Sensor_kinase/Photoreceptor"/>
</dbReference>
<dbReference type="CDD" id="cd00082">
    <property type="entry name" value="HisKA"/>
    <property type="match status" value="1"/>
</dbReference>
<evidence type="ECO:0000256" key="3">
    <source>
        <dbReference type="ARBA" id="ARBA00022553"/>
    </source>
</evidence>
<proteinExistence type="predicted"/>
<dbReference type="GO" id="GO:0000155">
    <property type="term" value="F:phosphorelay sensor kinase activity"/>
    <property type="evidence" value="ECO:0007669"/>
    <property type="project" value="InterPro"/>
</dbReference>
<dbReference type="EC" id="2.7.13.3" evidence="2"/>
<dbReference type="InterPro" id="IPR003594">
    <property type="entry name" value="HATPase_dom"/>
</dbReference>
<keyword evidence="8" id="KW-0175">Coiled coil</keyword>
<protein>
    <recommendedName>
        <fullName evidence="2">histidine kinase</fullName>
        <ecNumber evidence="2">2.7.13.3</ecNumber>
    </recommendedName>
</protein>
<evidence type="ECO:0000256" key="7">
    <source>
        <dbReference type="PROSITE-ProRule" id="PRU00169"/>
    </source>
</evidence>
<keyword evidence="6" id="KW-0902">Two-component regulatory system</keyword>
<dbReference type="STRING" id="1173027.Mic7113_2829"/>
<dbReference type="AlphaFoldDB" id="K9WGJ1"/>
<dbReference type="InterPro" id="IPR003661">
    <property type="entry name" value="HisK_dim/P_dom"/>
</dbReference>
<dbReference type="SMART" id="SM00388">
    <property type="entry name" value="HisKA"/>
    <property type="match status" value="1"/>
</dbReference>
<keyword evidence="12" id="KW-1185">Reference proteome</keyword>
<evidence type="ECO:0000256" key="4">
    <source>
        <dbReference type="ARBA" id="ARBA00022679"/>
    </source>
</evidence>
<keyword evidence="4" id="KW-0808">Transferase</keyword>
<evidence type="ECO:0000256" key="5">
    <source>
        <dbReference type="ARBA" id="ARBA00022777"/>
    </source>
</evidence>
<dbReference type="CDD" id="cd19920">
    <property type="entry name" value="REC_PA4781-like"/>
    <property type="match status" value="1"/>
</dbReference>
<accession>K9WGJ1</accession>
<dbReference type="Pfam" id="PF02518">
    <property type="entry name" value="HATPase_c"/>
    <property type="match status" value="1"/>
</dbReference>
<dbReference type="Proteomes" id="UP000010471">
    <property type="component" value="Chromosome"/>
</dbReference>
<feature type="modified residue" description="4-aspartylphosphate" evidence="7">
    <location>
        <position position="61"/>
    </location>
</feature>
<gene>
    <name evidence="11" type="ORF">Mic7113_2829</name>
</gene>
<dbReference type="RefSeq" id="WP_015182761.1">
    <property type="nucleotide sequence ID" value="NC_019738.1"/>
</dbReference>
<dbReference type="PROSITE" id="PS50109">
    <property type="entry name" value="HIS_KIN"/>
    <property type="match status" value="1"/>
</dbReference>
<dbReference type="KEGG" id="mic:Mic7113_2829"/>
<keyword evidence="5 11" id="KW-0418">Kinase</keyword>
<reference evidence="11 12" key="1">
    <citation type="submission" date="2012-06" db="EMBL/GenBank/DDBJ databases">
        <title>Finished chromosome of genome of Microcoleus sp. PCC 7113.</title>
        <authorList>
            <consortium name="US DOE Joint Genome Institute"/>
            <person name="Gugger M."/>
            <person name="Coursin T."/>
            <person name="Rippka R."/>
            <person name="Tandeau De Marsac N."/>
            <person name="Huntemann M."/>
            <person name="Wei C.-L."/>
            <person name="Han J."/>
            <person name="Detter J.C."/>
            <person name="Han C."/>
            <person name="Tapia R."/>
            <person name="Chen A."/>
            <person name="Kyrpides N."/>
            <person name="Mavromatis K."/>
            <person name="Markowitz V."/>
            <person name="Szeto E."/>
            <person name="Ivanova N."/>
            <person name="Pagani I."/>
            <person name="Pati A."/>
            <person name="Goodwin L."/>
            <person name="Nordberg H.P."/>
            <person name="Cantor M.N."/>
            <person name="Hua S.X."/>
            <person name="Woyke T."/>
            <person name="Kerfeld C.A."/>
        </authorList>
    </citation>
    <scope>NUCLEOTIDE SEQUENCE [LARGE SCALE GENOMIC DNA]</scope>
    <source>
        <strain evidence="11 12">PCC 7113</strain>
    </source>
</reference>
<evidence type="ECO:0000256" key="1">
    <source>
        <dbReference type="ARBA" id="ARBA00000085"/>
    </source>
</evidence>
<dbReference type="SMART" id="SM00448">
    <property type="entry name" value="REC"/>
    <property type="match status" value="1"/>
</dbReference>
<dbReference type="SUPFAM" id="SSF47384">
    <property type="entry name" value="Homodimeric domain of signal transducing histidine kinase"/>
    <property type="match status" value="1"/>
</dbReference>
<dbReference type="OrthoDB" id="9778628at2"/>
<evidence type="ECO:0000256" key="2">
    <source>
        <dbReference type="ARBA" id="ARBA00012438"/>
    </source>
</evidence>
<evidence type="ECO:0000256" key="8">
    <source>
        <dbReference type="SAM" id="Coils"/>
    </source>
</evidence>
<dbReference type="InterPro" id="IPR036890">
    <property type="entry name" value="HATPase_C_sf"/>
</dbReference>
<dbReference type="InterPro" id="IPR005467">
    <property type="entry name" value="His_kinase_dom"/>
</dbReference>
<dbReference type="Pfam" id="PF00512">
    <property type="entry name" value="HisKA"/>
    <property type="match status" value="1"/>
</dbReference>
<dbReference type="InterPro" id="IPR011006">
    <property type="entry name" value="CheY-like_superfamily"/>
</dbReference>
<evidence type="ECO:0000256" key="6">
    <source>
        <dbReference type="ARBA" id="ARBA00023012"/>
    </source>
</evidence>
<feature type="domain" description="Response regulatory" evidence="10">
    <location>
        <begin position="12"/>
        <end position="128"/>
    </location>
</feature>
<dbReference type="PATRIC" id="fig|1173027.3.peg.3109"/>
<dbReference type="SUPFAM" id="SSF55874">
    <property type="entry name" value="ATPase domain of HSP90 chaperone/DNA topoisomerase II/histidine kinase"/>
    <property type="match status" value="1"/>
</dbReference>
<dbReference type="SMART" id="SM00387">
    <property type="entry name" value="HATPase_c"/>
    <property type="match status" value="1"/>
</dbReference>
<evidence type="ECO:0000313" key="12">
    <source>
        <dbReference type="Proteomes" id="UP000010471"/>
    </source>
</evidence>
<dbReference type="Gene3D" id="3.30.565.10">
    <property type="entry name" value="Histidine kinase-like ATPase, C-terminal domain"/>
    <property type="match status" value="1"/>
</dbReference>
<comment type="catalytic activity">
    <reaction evidence="1">
        <text>ATP + protein L-histidine = ADP + protein N-phospho-L-histidine.</text>
        <dbReference type="EC" id="2.7.13.3"/>
    </reaction>
</comment>
<dbReference type="PANTHER" id="PTHR43304">
    <property type="entry name" value="PHYTOCHROME-LIKE PROTEIN CPH1"/>
    <property type="match status" value="1"/>
</dbReference>
<feature type="coiled-coil region" evidence="8">
    <location>
        <begin position="137"/>
        <end position="171"/>
    </location>
</feature>
<dbReference type="PROSITE" id="PS50110">
    <property type="entry name" value="RESPONSE_REGULATORY"/>
    <property type="match status" value="1"/>
</dbReference>
<dbReference type="HOGENOM" id="CLU_000445_114_72_3"/>
<dbReference type="eggNOG" id="COG4251">
    <property type="taxonomic scope" value="Bacteria"/>
</dbReference>
<dbReference type="Gene3D" id="1.10.287.130">
    <property type="match status" value="1"/>
</dbReference>
<dbReference type="InterPro" id="IPR036097">
    <property type="entry name" value="HisK_dim/P_sf"/>
</dbReference>
<dbReference type="PRINTS" id="PR00344">
    <property type="entry name" value="BCTRLSENSOR"/>
</dbReference>
<dbReference type="Gene3D" id="3.40.50.2300">
    <property type="match status" value="1"/>
</dbReference>
<dbReference type="Pfam" id="PF00072">
    <property type="entry name" value="Response_reg"/>
    <property type="match status" value="1"/>
</dbReference>
<dbReference type="EMBL" id="CP003630">
    <property type="protein sequence ID" value="AFZ18612.1"/>
    <property type="molecule type" value="Genomic_DNA"/>
</dbReference>
<keyword evidence="3 7" id="KW-0597">Phosphoprotein</keyword>
<dbReference type="SUPFAM" id="SSF52172">
    <property type="entry name" value="CheY-like"/>
    <property type="match status" value="1"/>
</dbReference>
<evidence type="ECO:0000313" key="11">
    <source>
        <dbReference type="EMBL" id="AFZ18612.1"/>
    </source>
</evidence>